<evidence type="ECO:0000313" key="11">
    <source>
        <dbReference type="Proteomes" id="UP000198538"/>
    </source>
</evidence>
<dbReference type="InterPro" id="IPR046953">
    <property type="entry name" value="Spore_GerAC-like_C"/>
</dbReference>
<dbReference type="Pfam" id="PF25198">
    <property type="entry name" value="Spore_GerAC_N"/>
    <property type="match status" value="1"/>
</dbReference>
<evidence type="ECO:0000256" key="6">
    <source>
        <dbReference type="ARBA" id="ARBA00023139"/>
    </source>
</evidence>
<dbReference type="InterPro" id="IPR057336">
    <property type="entry name" value="GerAC_N"/>
</dbReference>
<proteinExistence type="inferred from homology"/>
<evidence type="ECO:0000256" key="7">
    <source>
        <dbReference type="ARBA" id="ARBA00023288"/>
    </source>
</evidence>
<comment type="subcellular location">
    <subcellularLocation>
        <location evidence="1">Membrane</location>
        <topology evidence="1">Lipid-anchor</topology>
    </subcellularLocation>
</comment>
<name>A0A1G5FC70_9BACL</name>
<evidence type="ECO:0000256" key="5">
    <source>
        <dbReference type="ARBA" id="ARBA00023136"/>
    </source>
</evidence>
<keyword evidence="11" id="KW-1185">Reference proteome</keyword>
<dbReference type="STRING" id="582692.SAMN05720606_104152"/>
<dbReference type="AlphaFoldDB" id="A0A1G5FC70"/>
<accession>A0A1G5FC70</accession>
<organism evidence="10 11">
    <name type="scientific">Paenibacillus polysaccharolyticus</name>
    <dbReference type="NCBI Taxonomy" id="582692"/>
    <lineage>
        <taxon>Bacteria</taxon>
        <taxon>Bacillati</taxon>
        <taxon>Bacillota</taxon>
        <taxon>Bacilli</taxon>
        <taxon>Bacillales</taxon>
        <taxon>Paenibacillaceae</taxon>
        <taxon>Paenibacillus</taxon>
    </lineage>
</organism>
<dbReference type="NCBIfam" id="TIGR02887">
    <property type="entry name" value="spore_ger_x_C"/>
    <property type="match status" value="1"/>
</dbReference>
<evidence type="ECO:0000313" key="10">
    <source>
        <dbReference type="EMBL" id="SCY36803.1"/>
    </source>
</evidence>
<gene>
    <name evidence="10" type="ORF">SAMN05720606_104152</name>
</gene>
<reference evidence="11" key="1">
    <citation type="submission" date="2016-10" db="EMBL/GenBank/DDBJ databases">
        <authorList>
            <person name="Varghese N."/>
            <person name="Submissions S."/>
        </authorList>
    </citation>
    <scope>NUCLEOTIDE SEQUENCE [LARGE SCALE GENOMIC DNA]</scope>
    <source>
        <strain evidence="11">BL9</strain>
    </source>
</reference>
<evidence type="ECO:0000259" key="9">
    <source>
        <dbReference type="Pfam" id="PF25198"/>
    </source>
</evidence>
<keyword evidence="4" id="KW-0732">Signal</keyword>
<dbReference type="GO" id="GO:0016020">
    <property type="term" value="C:membrane"/>
    <property type="evidence" value="ECO:0007669"/>
    <property type="project" value="UniProtKB-SubCell"/>
</dbReference>
<keyword evidence="6" id="KW-0564">Palmitate</keyword>
<evidence type="ECO:0000259" key="8">
    <source>
        <dbReference type="Pfam" id="PF05504"/>
    </source>
</evidence>
<evidence type="ECO:0000256" key="2">
    <source>
        <dbReference type="ARBA" id="ARBA00007886"/>
    </source>
</evidence>
<dbReference type="InterPro" id="IPR038501">
    <property type="entry name" value="Spore_GerAC_C_sf"/>
</dbReference>
<evidence type="ECO:0000256" key="3">
    <source>
        <dbReference type="ARBA" id="ARBA00022544"/>
    </source>
</evidence>
<evidence type="ECO:0000256" key="4">
    <source>
        <dbReference type="ARBA" id="ARBA00022729"/>
    </source>
</evidence>
<dbReference type="Gene3D" id="3.30.300.210">
    <property type="entry name" value="Nutrient germinant receptor protein C, domain 3"/>
    <property type="match status" value="1"/>
</dbReference>
<dbReference type="RefSeq" id="WP_090917634.1">
    <property type="nucleotide sequence ID" value="NZ_FMVM01000004.1"/>
</dbReference>
<comment type="similarity">
    <text evidence="2">Belongs to the GerABKC lipoprotein family.</text>
</comment>
<feature type="domain" description="Spore germination protein N-terminal" evidence="9">
    <location>
        <begin position="33"/>
        <end position="207"/>
    </location>
</feature>
<dbReference type="PANTHER" id="PTHR35789:SF1">
    <property type="entry name" value="SPORE GERMINATION PROTEIN B3"/>
    <property type="match status" value="1"/>
</dbReference>
<sequence length="391" mass="44856">MSNILPCWLQRWLLSLLSLLLCIMTTGCWSAYEIQQVDYAKAIGIEYKDGMYHIYVQTLDFSSIAKTDNSGKTAESPPIWVGHAQGKTMSLAMNELWRASQLHIAWGHVTAIVMAESVLNNQHIKDVFDMLGRFPEARYTTWVYGTREPLLDILSTASIYNLSPLDSILHNPLPSYMENSLFAPVLSFELIAKHNDPATTTYLPVIALNKDLWLQNKKEHDLFLIEGAYFERMGEKFNFLSRDELSGYHWLIKGMRRAPLLVQKNGVIYGALSVGLPTIKVEPIIRGEKVTFRIDAKYLTALYEYLVPMTYDEMTQVSEDTLKEQIMETYRNGLKRGVDVYGLQEKLYRKNPKLWHKLSGDGENLILTEDSIETLNIHLTIPYTGKYKRKV</sequence>
<keyword evidence="7" id="KW-0449">Lipoprotein</keyword>
<keyword evidence="3" id="KW-0309">Germination</keyword>
<dbReference type="EMBL" id="FMVM01000004">
    <property type="protein sequence ID" value="SCY36803.1"/>
    <property type="molecule type" value="Genomic_DNA"/>
</dbReference>
<dbReference type="Pfam" id="PF05504">
    <property type="entry name" value="Spore_GerAC"/>
    <property type="match status" value="1"/>
</dbReference>
<dbReference type="InterPro" id="IPR008844">
    <property type="entry name" value="Spore_GerAC-like"/>
</dbReference>
<dbReference type="PANTHER" id="PTHR35789">
    <property type="entry name" value="SPORE GERMINATION PROTEIN B3"/>
    <property type="match status" value="1"/>
</dbReference>
<dbReference type="Proteomes" id="UP000198538">
    <property type="component" value="Unassembled WGS sequence"/>
</dbReference>
<evidence type="ECO:0000256" key="1">
    <source>
        <dbReference type="ARBA" id="ARBA00004635"/>
    </source>
</evidence>
<protein>
    <submittedName>
        <fullName evidence="10">Germination protein, Ger(X)C family</fullName>
    </submittedName>
</protein>
<keyword evidence="5" id="KW-0472">Membrane</keyword>
<dbReference type="GO" id="GO:0009847">
    <property type="term" value="P:spore germination"/>
    <property type="evidence" value="ECO:0007669"/>
    <property type="project" value="InterPro"/>
</dbReference>
<feature type="domain" description="Spore germination GerAC-like C-terminal" evidence="8">
    <location>
        <begin position="228"/>
        <end position="359"/>
    </location>
</feature>